<proteinExistence type="predicted"/>
<gene>
    <name evidence="5" type="ORF">GCM10023191_063260</name>
</gene>
<dbReference type="Pfam" id="PF19263">
    <property type="entry name" value="DUF5906"/>
    <property type="match status" value="1"/>
</dbReference>
<protein>
    <recommendedName>
        <fullName evidence="4">SF3 helicase domain-containing protein</fullName>
    </recommendedName>
</protein>
<feature type="domain" description="SF3 helicase" evidence="4">
    <location>
        <begin position="255"/>
        <end position="414"/>
    </location>
</feature>
<organism evidence="5 6">
    <name type="scientific">Actinoallomurus oryzae</name>
    <dbReference type="NCBI Taxonomy" id="502180"/>
    <lineage>
        <taxon>Bacteria</taxon>
        <taxon>Bacillati</taxon>
        <taxon>Actinomycetota</taxon>
        <taxon>Actinomycetes</taxon>
        <taxon>Streptosporangiales</taxon>
        <taxon>Thermomonosporaceae</taxon>
        <taxon>Actinoallomurus</taxon>
    </lineage>
</organism>
<dbReference type="NCBIfam" id="TIGR01613">
    <property type="entry name" value="primase_Cterm"/>
    <property type="match status" value="1"/>
</dbReference>
<dbReference type="InterPro" id="IPR045455">
    <property type="entry name" value="NrS-1_pol-like_helicase"/>
</dbReference>
<dbReference type="Proteomes" id="UP001500503">
    <property type="component" value="Unassembled WGS sequence"/>
</dbReference>
<evidence type="ECO:0000259" key="4">
    <source>
        <dbReference type="PROSITE" id="PS51206"/>
    </source>
</evidence>
<evidence type="ECO:0000313" key="6">
    <source>
        <dbReference type="Proteomes" id="UP001500503"/>
    </source>
</evidence>
<dbReference type="PANTHER" id="PTHR35372:SF2">
    <property type="entry name" value="SF3 HELICASE DOMAIN-CONTAINING PROTEIN"/>
    <property type="match status" value="1"/>
</dbReference>
<dbReference type="SMART" id="SM00885">
    <property type="entry name" value="D5_N"/>
    <property type="match status" value="1"/>
</dbReference>
<sequence length="547" mass="60800">MSERTPEENEAIRLALALSAREIEPEEWTRAMRPLWRKISFAVERMVKAISDDVIVTSLQNNGIPAVPGAANQELSDAWWGAMAVETAPMDATAERMGGQLINTAAYAEATIKITGDRLRFVPGFGWFEWTGTHWAAAHDRYSVAFDAIDETAGAFRARGLTNQSKLMGVQRHRREIAEAMQYKRDVVAPADRLNASPRIPFRNGTFNPRTGEFQSGTWYPDDMRTACVNADFGRSAVAERWGQFLSEVFPDAADNGEHVMRMLGRALTGDQRHHVFGVWYGHKGRNGKGTITRLMQHLLGSAVVMPDVRMFERRGQAHGEQLARLALAWLVIANETNEGVAMDDELVKRMSGNDSMAFRRNYLTEIEYSPRYTVVFTTNHLPEFTGTDNALWTRLRAVEFPVSFADNPDVDLDAKLAAEADGIATAIALAAHRAYVDGLPDTDSTMAAKTKHRAGVDPLSQLEGELFVYADGERMPRSEFRSALQEWRRENGEGRTAKFAPKAVGNALAERGVECRKIGGVFYFVGITPPGSRPTEAANTGRIFER</sequence>
<dbReference type="InterPro" id="IPR014818">
    <property type="entry name" value="Phage/plasmid_primase_P4_C"/>
</dbReference>
<keyword evidence="6" id="KW-1185">Reference proteome</keyword>
<dbReference type="InterPro" id="IPR014015">
    <property type="entry name" value="Helicase_SF3_DNA-vir"/>
</dbReference>
<accession>A0ABP8QP79</accession>
<name>A0ABP8QP79_9ACTN</name>
<dbReference type="Gene3D" id="3.40.50.300">
    <property type="entry name" value="P-loop containing nucleotide triphosphate hydrolases"/>
    <property type="match status" value="1"/>
</dbReference>
<evidence type="ECO:0000313" key="5">
    <source>
        <dbReference type="EMBL" id="GAA4506332.1"/>
    </source>
</evidence>
<keyword evidence="2" id="KW-0378">Hydrolase</keyword>
<dbReference type="InterPro" id="IPR051620">
    <property type="entry name" value="ORF904-like_C"/>
</dbReference>
<dbReference type="InterPro" id="IPR006500">
    <property type="entry name" value="Helicase_put_C_phage/plasmid"/>
</dbReference>
<keyword evidence="3" id="KW-0067">ATP-binding</keyword>
<evidence type="ECO:0000256" key="2">
    <source>
        <dbReference type="ARBA" id="ARBA00022801"/>
    </source>
</evidence>
<keyword evidence="1" id="KW-0547">Nucleotide-binding</keyword>
<dbReference type="EMBL" id="BAABHF010000039">
    <property type="protein sequence ID" value="GAA4506332.1"/>
    <property type="molecule type" value="Genomic_DNA"/>
</dbReference>
<dbReference type="PANTHER" id="PTHR35372">
    <property type="entry name" value="ATP BINDING PROTEIN-RELATED"/>
    <property type="match status" value="1"/>
</dbReference>
<evidence type="ECO:0000256" key="1">
    <source>
        <dbReference type="ARBA" id="ARBA00022741"/>
    </source>
</evidence>
<dbReference type="RefSeq" id="WP_345470062.1">
    <property type="nucleotide sequence ID" value="NZ_BAABHF010000039.1"/>
</dbReference>
<dbReference type="Pfam" id="PF08706">
    <property type="entry name" value="D5_N"/>
    <property type="match status" value="1"/>
</dbReference>
<comment type="caution">
    <text evidence="5">The sequence shown here is derived from an EMBL/GenBank/DDBJ whole genome shotgun (WGS) entry which is preliminary data.</text>
</comment>
<dbReference type="InterPro" id="IPR027417">
    <property type="entry name" value="P-loop_NTPase"/>
</dbReference>
<evidence type="ECO:0000256" key="3">
    <source>
        <dbReference type="ARBA" id="ARBA00022840"/>
    </source>
</evidence>
<reference evidence="6" key="1">
    <citation type="journal article" date="2019" name="Int. J. Syst. Evol. Microbiol.">
        <title>The Global Catalogue of Microorganisms (GCM) 10K type strain sequencing project: providing services to taxonomists for standard genome sequencing and annotation.</title>
        <authorList>
            <consortium name="The Broad Institute Genomics Platform"/>
            <consortium name="The Broad Institute Genome Sequencing Center for Infectious Disease"/>
            <person name="Wu L."/>
            <person name="Ma J."/>
        </authorList>
    </citation>
    <scope>NUCLEOTIDE SEQUENCE [LARGE SCALE GENOMIC DNA]</scope>
    <source>
        <strain evidence="6">JCM 17933</strain>
    </source>
</reference>
<dbReference type="PROSITE" id="PS51206">
    <property type="entry name" value="SF3_HELICASE_1"/>
    <property type="match status" value="1"/>
</dbReference>